<dbReference type="Proteomes" id="UP001165363">
    <property type="component" value="Unassembled WGS sequence"/>
</dbReference>
<proteinExistence type="predicted"/>
<keyword evidence="3" id="KW-1185">Reference proteome</keyword>
<accession>A0ABT0RND0</accession>
<feature type="chain" id="PRO_5045680648" description="Lipoprotein" evidence="1">
    <location>
        <begin position="21"/>
        <end position="174"/>
    </location>
</feature>
<dbReference type="RefSeq" id="WP_249848394.1">
    <property type="nucleotide sequence ID" value="NZ_JAMGBD010000001.1"/>
</dbReference>
<dbReference type="EMBL" id="JAMGBD010000001">
    <property type="protein sequence ID" value="MCL6684100.1"/>
    <property type="molecule type" value="Genomic_DNA"/>
</dbReference>
<reference evidence="2" key="1">
    <citation type="submission" date="2022-05" db="EMBL/GenBank/DDBJ databases">
        <authorList>
            <person name="Jo J.-H."/>
            <person name="Im W.-T."/>
        </authorList>
    </citation>
    <scope>NUCLEOTIDE SEQUENCE</scope>
    <source>
        <strain evidence="2">SE158</strain>
    </source>
</reference>
<evidence type="ECO:0008006" key="4">
    <source>
        <dbReference type="Google" id="ProtNLM"/>
    </source>
</evidence>
<feature type="signal peptide" evidence="1">
    <location>
        <begin position="1"/>
        <end position="20"/>
    </location>
</feature>
<evidence type="ECO:0000313" key="2">
    <source>
        <dbReference type="EMBL" id="MCL6684100.1"/>
    </source>
</evidence>
<comment type="caution">
    <text evidence="2">The sequence shown here is derived from an EMBL/GenBank/DDBJ whole genome shotgun (WGS) entry which is preliminary data.</text>
</comment>
<keyword evidence="1" id="KW-0732">Signal</keyword>
<dbReference type="PROSITE" id="PS51257">
    <property type="entry name" value="PROKAR_LIPOPROTEIN"/>
    <property type="match status" value="1"/>
</dbReference>
<sequence length="174" mass="18490">MRVIVGVACLVLLSGLAACKADPQGDGFADIKYGMTPEQLKPLGFECDADEYSCKQDDPAPASARATLFEKPVRLSVQMTEGKVAAINVLLMDYTDDELIDLYDKAYGSSKVYRARNALAALVERHIWTADSGATIVVSKLLDHGAAPAVPTFGGYGTSAVYRSPLLSAQSAAQ</sequence>
<evidence type="ECO:0000313" key="3">
    <source>
        <dbReference type="Proteomes" id="UP001165363"/>
    </source>
</evidence>
<protein>
    <recommendedName>
        <fullName evidence="4">Lipoprotein</fullName>
    </recommendedName>
</protein>
<gene>
    <name evidence="2" type="ORF">LZ536_09340</name>
</gene>
<name>A0ABT0RND0_9SPHN</name>
<organism evidence="2 3">
    <name type="scientific">Sphingomonas alba</name>
    <dbReference type="NCBI Taxonomy" id="2908208"/>
    <lineage>
        <taxon>Bacteria</taxon>
        <taxon>Pseudomonadati</taxon>
        <taxon>Pseudomonadota</taxon>
        <taxon>Alphaproteobacteria</taxon>
        <taxon>Sphingomonadales</taxon>
        <taxon>Sphingomonadaceae</taxon>
        <taxon>Sphingomonas</taxon>
    </lineage>
</organism>
<evidence type="ECO:0000256" key="1">
    <source>
        <dbReference type="SAM" id="SignalP"/>
    </source>
</evidence>